<dbReference type="HOGENOM" id="CLU_3125199_0_0_1"/>
<sequence>MAAKEQPRDRIERQTLLVRVGRRGEARERDHTAVNGSFFLGLARHAVGSI</sequence>
<dbReference type="EMBL" id="AGUE01000006">
    <property type="protein sequence ID" value="EHL03674.1"/>
    <property type="molecule type" value="Genomic_DNA"/>
</dbReference>
<reference evidence="1 2" key="1">
    <citation type="journal article" date="2012" name="Eukaryot. Cell">
        <title>Genome sequence of the fungus Glarea lozoyensis: the first genome sequence of a species from the Helotiaceae family.</title>
        <authorList>
            <person name="Youssar L."/>
            <person name="Gruening B.A."/>
            <person name="Erxleben A."/>
            <person name="Guenther S."/>
            <person name="Huettel W."/>
        </authorList>
    </citation>
    <scope>NUCLEOTIDE SEQUENCE [LARGE SCALE GENOMIC DNA]</scope>
    <source>
        <strain evidence="2">ATCC 74030 / MF5533</strain>
    </source>
</reference>
<dbReference type="InParanoid" id="H0ED20"/>
<proteinExistence type="predicted"/>
<evidence type="ECO:0000313" key="2">
    <source>
        <dbReference type="Proteomes" id="UP000005446"/>
    </source>
</evidence>
<name>H0ED20_GLAL7</name>
<accession>H0ED20</accession>
<keyword evidence="2" id="KW-1185">Reference proteome</keyword>
<dbReference type="Proteomes" id="UP000005446">
    <property type="component" value="Unassembled WGS sequence"/>
</dbReference>
<protein>
    <submittedName>
        <fullName evidence="1">Uncharacterized protein</fullName>
    </submittedName>
</protein>
<comment type="caution">
    <text evidence="1">The sequence shown here is derived from an EMBL/GenBank/DDBJ whole genome shotgun (WGS) entry which is preliminary data.</text>
</comment>
<gene>
    <name evidence="1" type="ORF">M7I_0320</name>
</gene>
<organism evidence="1 2">
    <name type="scientific">Glarea lozoyensis (strain ATCC 74030 / MF5533)</name>
    <dbReference type="NCBI Taxonomy" id="1104152"/>
    <lineage>
        <taxon>Eukaryota</taxon>
        <taxon>Fungi</taxon>
        <taxon>Dikarya</taxon>
        <taxon>Ascomycota</taxon>
        <taxon>Pezizomycotina</taxon>
        <taxon>Leotiomycetes</taxon>
        <taxon>Helotiales</taxon>
        <taxon>Helotiaceae</taxon>
        <taxon>Glarea</taxon>
    </lineage>
</organism>
<dbReference type="AlphaFoldDB" id="H0ED20"/>
<evidence type="ECO:0000313" key="1">
    <source>
        <dbReference type="EMBL" id="EHL03674.1"/>
    </source>
</evidence>